<comment type="similarity">
    <text evidence="1 3">Belongs to the short-chain dehydrogenases/reductases (SDR) family.</text>
</comment>
<protein>
    <submittedName>
        <fullName evidence="4">Short-chain dehydrogenase</fullName>
    </submittedName>
</protein>
<comment type="caution">
    <text evidence="4">The sequence shown here is derived from an EMBL/GenBank/DDBJ whole genome shotgun (WGS) entry which is preliminary data.</text>
</comment>
<sequence>MSNTALITGASSGIGMEFARYHASKGGDVIVTARREDTLNTLKAELEQKHGVKVHVFALDLGADGGAEALYQQVKAAGLKVDILINNAGFGGQGAHIDRPLKDELGMIDLNVKALVALTHLAAADMVAQGGGKILQVGSTAGFMPGPNQAVYFATKAFVKSFSEGIDQELRPRGVTSTVLAPGYVETEFAQAANLEGTKLVSGGGKTPASVAKHGYDAMMRGDLVTVNERGLGFMVNWVIPLLPRRQVLKMVQNMQAK</sequence>
<reference evidence="4 5" key="1">
    <citation type="journal article" date="2014" name="Genome Announc.">
        <title>Draft Genome Sequences of Two Isolates of the Roseobacter Group, Sulfitobacter sp. Strains 3SOLIMAR09 and 1FIGIMAR09, from Harbors of Mallorca Island (Mediterranean Sea).</title>
        <authorList>
            <person name="Mas-Llado M."/>
            <person name="Pina-Villalonga J.M."/>
            <person name="Brunet-Galmes I."/>
            <person name="Nogales B."/>
            <person name="Bosch R."/>
        </authorList>
    </citation>
    <scope>NUCLEOTIDE SEQUENCE [LARGE SCALE GENOMIC DNA]</scope>
    <source>
        <strain evidence="4 5">1FIGIMAR09</strain>
    </source>
</reference>
<dbReference type="PANTHER" id="PTHR42901:SF1">
    <property type="entry name" value="ALCOHOL DEHYDROGENASE"/>
    <property type="match status" value="1"/>
</dbReference>
<dbReference type="Proteomes" id="UP000027337">
    <property type="component" value="Unassembled WGS sequence"/>
</dbReference>
<evidence type="ECO:0000313" key="5">
    <source>
        <dbReference type="Proteomes" id="UP000027337"/>
    </source>
</evidence>
<dbReference type="STRING" id="83219.PM02_11155"/>
<dbReference type="PIRSF" id="PIRSF000126">
    <property type="entry name" value="11-beta-HSD1"/>
    <property type="match status" value="1"/>
</dbReference>
<dbReference type="PANTHER" id="PTHR42901">
    <property type="entry name" value="ALCOHOL DEHYDROGENASE"/>
    <property type="match status" value="1"/>
</dbReference>
<evidence type="ECO:0000256" key="1">
    <source>
        <dbReference type="ARBA" id="ARBA00006484"/>
    </source>
</evidence>
<dbReference type="PRINTS" id="PR00080">
    <property type="entry name" value="SDRFAMILY"/>
</dbReference>
<dbReference type="InterPro" id="IPR002347">
    <property type="entry name" value="SDR_fam"/>
</dbReference>
<gene>
    <name evidence="4" type="ORF">PM02_11155</name>
</gene>
<organism evidence="4 5">
    <name type="scientific">Sulfitobacter mediterraneus</name>
    <dbReference type="NCBI Taxonomy" id="83219"/>
    <lineage>
        <taxon>Bacteria</taxon>
        <taxon>Pseudomonadati</taxon>
        <taxon>Pseudomonadota</taxon>
        <taxon>Alphaproteobacteria</taxon>
        <taxon>Rhodobacterales</taxon>
        <taxon>Roseobacteraceae</taxon>
        <taxon>Sulfitobacter</taxon>
    </lineage>
</organism>
<dbReference type="SUPFAM" id="SSF51735">
    <property type="entry name" value="NAD(P)-binding Rossmann-fold domains"/>
    <property type="match status" value="1"/>
</dbReference>
<evidence type="ECO:0000256" key="2">
    <source>
        <dbReference type="ARBA" id="ARBA00023002"/>
    </source>
</evidence>
<dbReference type="RefSeq" id="WP_037908310.1">
    <property type="nucleotide sequence ID" value="NZ_CANMAK010000001.1"/>
</dbReference>
<dbReference type="EMBL" id="JEMU01000008">
    <property type="protein sequence ID" value="KAJ03018.1"/>
    <property type="molecule type" value="Genomic_DNA"/>
</dbReference>
<dbReference type="AlphaFoldDB" id="A0A061STM2"/>
<proteinExistence type="inferred from homology"/>
<dbReference type="eggNOG" id="COG0300">
    <property type="taxonomic scope" value="Bacteria"/>
</dbReference>
<dbReference type="Pfam" id="PF00106">
    <property type="entry name" value="adh_short"/>
    <property type="match status" value="1"/>
</dbReference>
<keyword evidence="2" id="KW-0560">Oxidoreductase</keyword>
<dbReference type="PRINTS" id="PR00081">
    <property type="entry name" value="GDHRDH"/>
</dbReference>
<evidence type="ECO:0000313" key="4">
    <source>
        <dbReference type="EMBL" id="KAJ03018.1"/>
    </source>
</evidence>
<dbReference type="GO" id="GO:0016491">
    <property type="term" value="F:oxidoreductase activity"/>
    <property type="evidence" value="ECO:0007669"/>
    <property type="project" value="UniProtKB-KW"/>
</dbReference>
<accession>A0A061STM2</accession>
<evidence type="ECO:0000256" key="3">
    <source>
        <dbReference type="RuleBase" id="RU000363"/>
    </source>
</evidence>
<name>A0A061STM2_9RHOB</name>
<dbReference type="Gene3D" id="3.40.50.720">
    <property type="entry name" value="NAD(P)-binding Rossmann-like Domain"/>
    <property type="match status" value="1"/>
</dbReference>
<keyword evidence="5" id="KW-1185">Reference proteome</keyword>
<dbReference type="InterPro" id="IPR036291">
    <property type="entry name" value="NAD(P)-bd_dom_sf"/>
</dbReference>